<evidence type="ECO:0000256" key="5">
    <source>
        <dbReference type="SAM" id="Phobius"/>
    </source>
</evidence>
<feature type="domain" description="HAT C-terminal dimerisation" evidence="7">
    <location>
        <begin position="778"/>
        <end position="849"/>
    </location>
</feature>
<feature type="transmembrane region" description="Helical" evidence="5">
    <location>
        <begin position="297"/>
        <end position="324"/>
    </location>
</feature>
<keyword evidence="3 5" id="KW-1133">Transmembrane helix</keyword>
<dbReference type="OrthoDB" id="1684102at2759"/>
<dbReference type="PANTHER" id="PTHR45913">
    <property type="entry name" value="EPM2A-INTERACTING PROTEIN 1"/>
    <property type="match status" value="1"/>
</dbReference>
<sequence>HLRRREEGHCLNLLLLILVADIEFFYLDALVKREHWHWNFSYANAVSNAGLMVGTIGIPILGIICVHCMHLLVISSKTLARKLGCISLDYSSTAEQAFRLGPARVQRFAPFARFCVNSMLMLTQFGFCCVYFLFVSTSLYEVVKNLSGSTPISAHGYMAILLPLMILFNFIRSLRTLSPFSSIANVLQSSGLVMVFYYLFKGSHSGNLSPYVAPIKKLPLYFGTAMYAFEGIGVVLPLENAMSTPEDFGGLSGVLTTGMVIVASLYTAVGFYGYLKYGDDVKPSITFSLPLESVSELIRLMFALAIFLSYALQLYVPISIIWPFLKKKFSLERFSSRQQLIFELLLRAFLVLITFLMAIAIPNLDLLISLVGALASSSLALIFPPIIELCTIWNSNISKQKLRLIIIKDVFIVVFGIFGSIIANTVARRVENIAENISSQLFDKNGHIEWFSLALDESTDVSDTAQVLLYIRGVDKSYEVHEELLDMYSIHGTTTGRDIFKGVEMAINQKNLRWKNLKCITTDGGKNMSGKDKGVVALVSKAVENDGGSKPLVLHCIIHQQSLCGKCLDMSEVLKPVISTVNFIRSFGLNHRQFIEEIGENDLPYHTAVRWLSCGKVLQRFFELRAVIEIFLNEKHRPLTELQNNAWLWKLAFYVDLTKHVNELNLRLQGENQHLPDLYTNIKSFRKKLIPFQSQLRSKCFSHFKTCEIFSHTTETEFPIDFAIETLSALKINFDTRFSDFDAIANQIKIFKNPFDTDIEILAPELRMEMIDLQCSDIIKNKYQNSPLLEFYKSLPLTQFDNLHKFARGLFSVFGTTYLCEKTFSKMKYTKNVYRSKLTDEHLKSLLIIGTSKISPQLQTIVSGKSQLHKSH</sequence>
<dbReference type="Pfam" id="PF01490">
    <property type="entry name" value="Aa_trans"/>
    <property type="match status" value="1"/>
</dbReference>
<feature type="transmembrane region" description="Helical" evidence="5">
    <location>
        <begin position="344"/>
        <end position="361"/>
    </location>
</feature>
<dbReference type="GO" id="GO:0046983">
    <property type="term" value="F:protein dimerization activity"/>
    <property type="evidence" value="ECO:0007669"/>
    <property type="project" value="InterPro"/>
</dbReference>
<feature type="transmembrane region" description="Helical" evidence="5">
    <location>
        <begin position="405"/>
        <end position="423"/>
    </location>
</feature>
<feature type="domain" description="Amino acid transporter transmembrane" evidence="6">
    <location>
        <begin position="40"/>
        <end position="423"/>
    </location>
</feature>
<dbReference type="SUPFAM" id="SSF53098">
    <property type="entry name" value="Ribonuclease H-like"/>
    <property type="match status" value="1"/>
</dbReference>
<evidence type="ECO:0000313" key="9">
    <source>
        <dbReference type="Proteomes" id="UP000887116"/>
    </source>
</evidence>
<organism evidence="8 9">
    <name type="scientific">Trichonephila clavata</name>
    <name type="common">Joro spider</name>
    <name type="synonym">Nephila clavata</name>
    <dbReference type="NCBI Taxonomy" id="2740835"/>
    <lineage>
        <taxon>Eukaryota</taxon>
        <taxon>Metazoa</taxon>
        <taxon>Ecdysozoa</taxon>
        <taxon>Arthropoda</taxon>
        <taxon>Chelicerata</taxon>
        <taxon>Arachnida</taxon>
        <taxon>Araneae</taxon>
        <taxon>Araneomorphae</taxon>
        <taxon>Entelegynae</taxon>
        <taxon>Araneoidea</taxon>
        <taxon>Nephilidae</taxon>
        <taxon>Trichonephila</taxon>
    </lineage>
</organism>
<dbReference type="Pfam" id="PF05699">
    <property type="entry name" value="Dimer_Tnp_hAT"/>
    <property type="match status" value="1"/>
</dbReference>
<dbReference type="EMBL" id="BMAO01020025">
    <property type="protein sequence ID" value="GFQ64514.1"/>
    <property type="molecule type" value="Genomic_DNA"/>
</dbReference>
<feature type="transmembrane region" description="Helical" evidence="5">
    <location>
        <begin position="367"/>
        <end position="393"/>
    </location>
</feature>
<feature type="transmembrane region" description="Helical" evidence="5">
    <location>
        <begin position="220"/>
        <end position="238"/>
    </location>
</feature>
<dbReference type="AlphaFoldDB" id="A0A8X6EYQ9"/>
<protein>
    <submittedName>
        <fullName evidence="8">General transcription factor II-I repeat domain-containing protein 2B</fullName>
    </submittedName>
</protein>
<keyword evidence="9" id="KW-1185">Reference proteome</keyword>
<evidence type="ECO:0000256" key="4">
    <source>
        <dbReference type="ARBA" id="ARBA00023136"/>
    </source>
</evidence>
<evidence type="ECO:0000256" key="2">
    <source>
        <dbReference type="ARBA" id="ARBA00022692"/>
    </source>
</evidence>
<comment type="caution">
    <text evidence="8">The sequence shown here is derived from an EMBL/GenBank/DDBJ whole genome shotgun (WGS) entry which is preliminary data.</text>
</comment>
<feature type="transmembrane region" description="Helical" evidence="5">
    <location>
        <begin position="51"/>
        <end position="73"/>
    </location>
</feature>
<feature type="transmembrane region" description="Helical" evidence="5">
    <location>
        <begin position="250"/>
        <end position="275"/>
    </location>
</feature>
<gene>
    <name evidence="8" type="primary">GTF2IRD2B</name>
    <name evidence="8" type="ORF">TNCT_254301</name>
</gene>
<comment type="subcellular location">
    <subcellularLocation>
        <location evidence="1">Membrane</location>
    </subcellularLocation>
</comment>
<accession>A0A8X6EYQ9</accession>
<dbReference type="InterPro" id="IPR008906">
    <property type="entry name" value="HATC_C_dom"/>
</dbReference>
<evidence type="ECO:0000259" key="6">
    <source>
        <dbReference type="Pfam" id="PF01490"/>
    </source>
</evidence>
<evidence type="ECO:0000256" key="3">
    <source>
        <dbReference type="ARBA" id="ARBA00022989"/>
    </source>
</evidence>
<reference evidence="8" key="1">
    <citation type="submission" date="2020-07" db="EMBL/GenBank/DDBJ databases">
        <title>Multicomponent nature underlies the extraordinary mechanical properties of spider dragline silk.</title>
        <authorList>
            <person name="Kono N."/>
            <person name="Nakamura H."/>
            <person name="Mori M."/>
            <person name="Yoshida Y."/>
            <person name="Ohtoshi R."/>
            <person name="Malay A.D."/>
            <person name="Moran D.A.P."/>
            <person name="Tomita M."/>
            <person name="Numata K."/>
            <person name="Arakawa K."/>
        </authorList>
    </citation>
    <scope>NUCLEOTIDE SEQUENCE</scope>
</reference>
<evidence type="ECO:0000259" key="7">
    <source>
        <dbReference type="Pfam" id="PF05699"/>
    </source>
</evidence>
<feature type="transmembrane region" description="Helical" evidence="5">
    <location>
        <begin position="154"/>
        <end position="171"/>
    </location>
</feature>
<feature type="transmembrane region" description="Helical" evidence="5">
    <location>
        <begin position="114"/>
        <end position="134"/>
    </location>
</feature>
<evidence type="ECO:0000256" key="1">
    <source>
        <dbReference type="ARBA" id="ARBA00004370"/>
    </source>
</evidence>
<feature type="transmembrane region" description="Helical" evidence="5">
    <location>
        <begin position="183"/>
        <end position="200"/>
    </location>
</feature>
<evidence type="ECO:0000313" key="8">
    <source>
        <dbReference type="EMBL" id="GFQ64514.1"/>
    </source>
</evidence>
<proteinExistence type="predicted"/>
<dbReference type="GO" id="GO:0016020">
    <property type="term" value="C:membrane"/>
    <property type="evidence" value="ECO:0007669"/>
    <property type="project" value="UniProtKB-SubCell"/>
</dbReference>
<dbReference type="InterPro" id="IPR012337">
    <property type="entry name" value="RNaseH-like_sf"/>
</dbReference>
<dbReference type="Proteomes" id="UP000887116">
    <property type="component" value="Unassembled WGS sequence"/>
</dbReference>
<dbReference type="PANTHER" id="PTHR45913:SF5">
    <property type="entry name" value="GENERAL TRANSCRIPTION FACTOR II-I REPEAT DOMAIN-CONTAINING PROTEIN 2A-LIKE PROTEIN"/>
    <property type="match status" value="1"/>
</dbReference>
<dbReference type="InterPro" id="IPR013057">
    <property type="entry name" value="AA_transpt_TM"/>
</dbReference>
<feature type="transmembrane region" description="Helical" evidence="5">
    <location>
        <begin position="12"/>
        <end position="31"/>
    </location>
</feature>
<keyword evidence="2 5" id="KW-0812">Transmembrane</keyword>
<keyword evidence="4 5" id="KW-0472">Membrane</keyword>
<feature type="non-terminal residue" evidence="8">
    <location>
        <position position="872"/>
    </location>
</feature>
<name>A0A8X6EYQ9_TRICU</name>